<dbReference type="SUPFAM" id="SSF52058">
    <property type="entry name" value="L domain-like"/>
    <property type="match status" value="1"/>
</dbReference>
<dbReference type="AlphaFoldDB" id="A0AB39BVI9"/>
<dbReference type="Gene3D" id="3.80.10.10">
    <property type="entry name" value="Ribonuclease Inhibitor"/>
    <property type="match status" value="1"/>
</dbReference>
<name>A0AB39BVI9_9BACI</name>
<dbReference type="InterPro" id="IPR032675">
    <property type="entry name" value="LRR_dom_sf"/>
</dbReference>
<protein>
    <submittedName>
        <fullName evidence="1">Uncharacterized protein</fullName>
    </submittedName>
</protein>
<evidence type="ECO:0000313" key="1">
    <source>
        <dbReference type="EMBL" id="XDI37693.1"/>
    </source>
</evidence>
<accession>A0AB39BVI9</accession>
<gene>
    <name evidence="1" type="ORF">AB3N04_05070</name>
</gene>
<proteinExistence type="predicted"/>
<sequence length="228" mass="26853">MDNWKNNTIWIDEIPNDLYRDINLKEQLLADNVTNDLEYLTLWHYKQNKLGSFNEIPNTLRYLELNWANIRDFMGIEKLTKLKRLELHYCTKLEKDDGLATAAGNLEYLHINQSKKFIPTNELYSLKHLRVLCLNACGSLESLSFLNKFPNLIDFRFVNTNVLDGDLSPIVEHPTIRSAGFLNKKHYNIPAEKMATLLEEKNGGEEYKTIIKKKGRRKFYTERYNYKD</sequence>
<dbReference type="RefSeq" id="WP_368505022.1">
    <property type="nucleotide sequence ID" value="NZ_CP162551.1"/>
</dbReference>
<dbReference type="EMBL" id="CP162551">
    <property type="protein sequence ID" value="XDI37693.1"/>
    <property type="molecule type" value="Genomic_DNA"/>
</dbReference>
<reference evidence="1" key="1">
    <citation type="submission" date="2024-07" db="EMBL/GenBank/DDBJ databases">
        <title>Identification and characteristics of an arsenic-resistant bacterial isolate, which belongs to a novel species.</title>
        <authorList>
            <person name="Juszczyk A."/>
            <person name="Kowalczyk A."/>
            <person name="Was K."/>
            <person name="Kosowicz W."/>
            <person name="Budzyn A."/>
            <person name="Latowski D."/>
        </authorList>
    </citation>
    <scope>NUCLEOTIDE SEQUENCE</scope>
    <source>
        <strain evidence="1">As8PL</strain>
    </source>
</reference>
<organism evidence="1">
    <name type="scientific">Alkalihalophilus sp. As8PL</name>
    <dbReference type="NCBI Taxonomy" id="3237103"/>
    <lineage>
        <taxon>Bacteria</taxon>
        <taxon>Bacillati</taxon>
        <taxon>Bacillota</taxon>
        <taxon>Bacilli</taxon>
        <taxon>Bacillales</taxon>
        <taxon>Bacillaceae</taxon>
        <taxon>Alkalihalophilus</taxon>
    </lineage>
</organism>